<dbReference type="InterPro" id="IPR027617">
    <property type="entry name" value="Cas1_PREFRAN"/>
</dbReference>
<sequence>MLSLPDFREKQILFIAGKDAEKDKIKFSNDNICLTKEGQIENQVSCHKIFALFVIGDCSLTTVLMRNCQKYGVSLFLLKNNFETYGRIISTADGNYLLREKQYRLGNEIEIAKKIISNKLANQIFLLEQSKKEAAAEYLKELKCKISLTKDGKDLLGLEGCASKFFFQGYFGELGWFKRMPRTKIDIANTLLDLGYTILFNFVDSLLGIYGFDPYKGFYHRLFFQRKSLTCDLVEPFRAIIDKQLLKSRHLGQINKNDFKFIKGRYELSYENHRKYLEIFSLAIMDNKEKLFSYTRDFYYFIMNGSDFPVFQMQ</sequence>
<dbReference type="Pfam" id="PF01867">
    <property type="entry name" value="Cas_Cas1"/>
    <property type="match status" value="1"/>
</dbReference>
<evidence type="ECO:0000256" key="6">
    <source>
        <dbReference type="ARBA" id="ARBA00023118"/>
    </source>
</evidence>
<dbReference type="EC" id="3.1.-.-" evidence="10"/>
<keyword evidence="5 10" id="KW-0460">Magnesium</keyword>
<keyword evidence="7 10" id="KW-0238">DNA-binding</keyword>
<keyword evidence="6 10" id="KW-0051">Antiviral defense</keyword>
<gene>
    <name evidence="10" type="primary">cas1</name>
    <name evidence="11" type="ORF">CO145_02220</name>
</gene>
<evidence type="ECO:0000256" key="7">
    <source>
        <dbReference type="ARBA" id="ARBA00023125"/>
    </source>
</evidence>
<dbReference type="GO" id="GO:0016787">
    <property type="term" value="F:hydrolase activity"/>
    <property type="evidence" value="ECO:0007669"/>
    <property type="project" value="UniProtKB-KW"/>
</dbReference>
<dbReference type="HAMAP" id="MF_01470">
    <property type="entry name" value="Cas1"/>
    <property type="match status" value="1"/>
</dbReference>
<evidence type="ECO:0000256" key="1">
    <source>
        <dbReference type="ARBA" id="ARBA00022722"/>
    </source>
</evidence>
<comment type="caution">
    <text evidence="11">The sequence shown here is derived from an EMBL/GenBank/DDBJ whole genome shotgun (WGS) entry which is preliminary data.</text>
</comment>
<dbReference type="InterPro" id="IPR050646">
    <property type="entry name" value="Cas1"/>
</dbReference>
<dbReference type="PANTHER" id="PTHR34353">
    <property type="entry name" value="CRISPR-ASSOCIATED ENDONUCLEASE CAS1 1"/>
    <property type="match status" value="1"/>
</dbReference>
<feature type="binding site" evidence="10">
    <location>
        <position position="220"/>
    </location>
    <ligand>
        <name>Mn(2+)</name>
        <dbReference type="ChEBI" id="CHEBI:29035"/>
    </ligand>
</feature>
<dbReference type="Gene3D" id="3.100.10.20">
    <property type="entry name" value="CRISPR-associated endonuclease Cas1, N-terminal domain"/>
    <property type="match status" value="1"/>
</dbReference>
<evidence type="ECO:0000256" key="8">
    <source>
        <dbReference type="ARBA" id="ARBA00023211"/>
    </source>
</evidence>
<keyword evidence="2 10" id="KW-0479">Metal-binding</keyword>
<evidence type="ECO:0000256" key="3">
    <source>
        <dbReference type="ARBA" id="ARBA00022759"/>
    </source>
</evidence>
<feature type="binding site" evidence="10">
    <location>
        <position position="159"/>
    </location>
    <ligand>
        <name>Mn(2+)</name>
        <dbReference type="ChEBI" id="CHEBI:29035"/>
    </ligand>
</feature>
<dbReference type="Proteomes" id="UP000231034">
    <property type="component" value="Unassembled WGS sequence"/>
</dbReference>
<dbReference type="Gene3D" id="1.20.120.920">
    <property type="entry name" value="CRISPR-associated endonuclease Cas1, C-terminal domain"/>
    <property type="match status" value="1"/>
</dbReference>
<dbReference type="GO" id="GO:0004520">
    <property type="term" value="F:DNA endonuclease activity"/>
    <property type="evidence" value="ECO:0007669"/>
    <property type="project" value="InterPro"/>
</dbReference>
<feature type="binding site" evidence="10">
    <location>
        <position position="235"/>
    </location>
    <ligand>
        <name>Mn(2+)</name>
        <dbReference type="ChEBI" id="CHEBI:29035"/>
    </ligand>
</feature>
<dbReference type="NCBIfam" id="TIGR00287">
    <property type="entry name" value="cas1"/>
    <property type="match status" value="1"/>
</dbReference>
<protein>
    <recommendedName>
        <fullName evidence="10">CRISPR-associated endonuclease Cas1</fullName>
        <ecNumber evidence="10">3.1.-.-</ecNumber>
    </recommendedName>
</protein>
<comment type="function">
    <text evidence="10">CRISPR (clustered regularly interspaced short palindromic repeat), is an adaptive immune system that provides protection against mobile genetic elements (viruses, transposable elements and conjugative plasmids). CRISPR clusters contain spacers, sequences complementary to antecedent mobile elements, and target invading nucleic acids. CRISPR clusters are transcribed and processed into CRISPR RNA (crRNA). Acts as a dsDNA endonuclease. Involved in the integration of spacer DNA into the CRISPR cassette.</text>
</comment>
<keyword evidence="1 10" id="KW-0540">Nuclease</keyword>
<keyword evidence="8 10" id="KW-0464">Manganese</keyword>
<dbReference type="GO" id="GO:0003677">
    <property type="term" value="F:DNA binding"/>
    <property type="evidence" value="ECO:0007669"/>
    <property type="project" value="UniProtKB-KW"/>
</dbReference>
<dbReference type="AlphaFoldDB" id="A0A2M7Z4V8"/>
<reference evidence="12" key="1">
    <citation type="submission" date="2017-09" db="EMBL/GenBank/DDBJ databases">
        <title>Depth-based differentiation of microbial function through sediment-hosted aquifers and enrichment of novel symbionts in the deep terrestrial subsurface.</title>
        <authorList>
            <person name="Probst A.J."/>
            <person name="Ladd B."/>
            <person name="Jarett J.K."/>
            <person name="Geller-Mcgrath D.E."/>
            <person name="Sieber C.M.K."/>
            <person name="Emerson J.B."/>
            <person name="Anantharaman K."/>
            <person name="Thomas B.C."/>
            <person name="Malmstrom R."/>
            <person name="Stieglmeier M."/>
            <person name="Klingl A."/>
            <person name="Woyke T."/>
            <person name="Ryan C.M."/>
            <person name="Banfield J.F."/>
        </authorList>
    </citation>
    <scope>NUCLEOTIDE SEQUENCE [LARGE SCALE GENOMIC DNA]</scope>
</reference>
<comment type="similarity">
    <text evidence="10">Belongs to the CRISPR-associated endonuclease Cas1 family.</text>
</comment>
<proteinExistence type="inferred from homology"/>
<organism evidence="11 12">
    <name type="scientific">Candidatus Nealsonbacteria bacterium CG_4_9_14_3_um_filter_37_13</name>
    <dbReference type="NCBI Taxonomy" id="1974695"/>
    <lineage>
        <taxon>Bacteria</taxon>
        <taxon>Candidatus Nealsoniibacteriota</taxon>
    </lineage>
</organism>
<evidence type="ECO:0000256" key="2">
    <source>
        <dbReference type="ARBA" id="ARBA00022723"/>
    </source>
</evidence>
<accession>A0A2M7Z4V8</accession>
<dbReference type="EMBL" id="PFVR01000077">
    <property type="protein sequence ID" value="PJA84127.1"/>
    <property type="molecule type" value="Genomic_DNA"/>
</dbReference>
<dbReference type="NCBIfam" id="TIGR04329">
    <property type="entry name" value="cas1_PREFRAN"/>
    <property type="match status" value="1"/>
</dbReference>
<dbReference type="PANTHER" id="PTHR34353:SF2">
    <property type="entry name" value="CRISPR-ASSOCIATED ENDONUCLEASE CAS1 1"/>
    <property type="match status" value="1"/>
</dbReference>
<dbReference type="GO" id="GO:0043571">
    <property type="term" value="P:maintenance of CRISPR repeat elements"/>
    <property type="evidence" value="ECO:0007669"/>
    <property type="project" value="UniProtKB-UniRule"/>
</dbReference>
<dbReference type="InterPro" id="IPR042206">
    <property type="entry name" value="CRISPR-assoc_Cas1_C"/>
</dbReference>
<evidence type="ECO:0000256" key="5">
    <source>
        <dbReference type="ARBA" id="ARBA00022842"/>
    </source>
</evidence>
<evidence type="ECO:0000256" key="4">
    <source>
        <dbReference type="ARBA" id="ARBA00022801"/>
    </source>
</evidence>
<dbReference type="InterPro" id="IPR042211">
    <property type="entry name" value="CRISPR-assoc_Cas1_N"/>
</dbReference>
<evidence type="ECO:0000313" key="11">
    <source>
        <dbReference type="EMBL" id="PJA84127.1"/>
    </source>
</evidence>
<dbReference type="InterPro" id="IPR002729">
    <property type="entry name" value="CRISPR-assoc_Cas1"/>
</dbReference>
<evidence type="ECO:0000313" key="12">
    <source>
        <dbReference type="Proteomes" id="UP000231034"/>
    </source>
</evidence>
<comment type="subunit">
    <text evidence="9 10">Homodimer, forms a heterotetramer with a Cas2 homodimer.</text>
</comment>
<keyword evidence="3 10" id="KW-0255">Endonuclease</keyword>
<comment type="cofactor">
    <cofactor evidence="10">
        <name>Mg(2+)</name>
        <dbReference type="ChEBI" id="CHEBI:18420"/>
    </cofactor>
    <cofactor evidence="10">
        <name>Mn(2+)</name>
        <dbReference type="ChEBI" id="CHEBI:29035"/>
    </cofactor>
</comment>
<name>A0A2M7Z4V8_9BACT</name>
<dbReference type="GO" id="GO:0051607">
    <property type="term" value="P:defense response to virus"/>
    <property type="evidence" value="ECO:0007669"/>
    <property type="project" value="UniProtKB-UniRule"/>
</dbReference>
<keyword evidence="4 10" id="KW-0378">Hydrolase</keyword>
<dbReference type="GO" id="GO:0046872">
    <property type="term" value="F:metal ion binding"/>
    <property type="evidence" value="ECO:0007669"/>
    <property type="project" value="UniProtKB-UniRule"/>
</dbReference>
<dbReference type="CDD" id="cd09634">
    <property type="entry name" value="Cas1_I-II-III"/>
    <property type="match status" value="1"/>
</dbReference>
<evidence type="ECO:0000256" key="10">
    <source>
        <dbReference type="HAMAP-Rule" id="MF_01470"/>
    </source>
</evidence>
<evidence type="ECO:0000256" key="9">
    <source>
        <dbReference type="ARBA" id="ARBA00038592"/>
    </source>
</evidence>